<gene>
    <name evidence="3" type="ORF">EIP91_010990</name>
</gene>
<feature type="chain" id="PRO_5020289055" evidence="2">
    <location>
        <begin position="21"/>
        <end position="216"/>
    </location>
</feature>
<dbReference type="EMBL" id="RWJN01000069">
    <property type="protein sequence ID" value="TCD68352.1"/>
    <property type="molecule type" value="Genomic_DNA"/>
</dbReference>
<feature type="compositionally biased region" description="Basic and acidic residues" evidence="1">
    <location>
        <begin position="52"/>
        <end position="75"/>
    </location>
</feature>
<comment type="caution">
    <text evidence="3">The sequence shown here is derived from an EMBL/GenBank/DDBJ whole genome shotgun (WGS) entry which is preliminary data.</text>
</comment>
<feature type="region of interest" description="Disordered" evidence="1">
    <location>
        <begin position="52"/>
        <end position="216"/>
    </location>
</feature>
<dbReference type="AlphaFoldDB" id="A0A4R0RMF4"/>
<evidence type="ECO:0000256" key="2">
    <source>
        <dbReference type="SAM" id="SignalP"/>
    </source>
</evidence>
<accession>A0A4R0RMF4</accession>
<feature type="compositionally biased region" description="Basic and acidic residues" evidence="1">
    <location>
        <begin position="107"/>
        <end position="141"/>
    </location>
</feature>
<dbReference type="Proteomes" id="UP000292702">
    <property type="component" value="Unassembled WGS sequence"/>
</dbReference>
<sequence length="216" mass="23231">MRFTSAFTAFVVAASATALAAPLHLPVSSVHARDDFSSLTVRDATEILNEMEKRGAEEDEAKALREKKRKAEAWQRYKQAQALKPPPTEEEKEAKRKKKAVATSKYRASDKGKKKEGNYKTKYREDNPDKIRAQAVKDMRTYRAKAKAGEGSAGPAPPATPPLESPPGSPPHSPSPAPSTPADAGGPAAHDNEAWYNHLLPLQGVPGAPGDGAMNP</sequence>
<feature type="compositionally biased region" description="Low complexity" evidence="1">
    <location>
        <begin position="180"/>
        <end position="189"/>
    </location>
</feature>
<protein>
    <submittedName>
        <fullName evidence="3">Uncharacterized protein</fullName>
    </submittedName>
</protein>
<proteinExistence type="predicted"/>
<keyword evidence="4" id="KW-1185">Reference proteome</keyword>
<keyword evidence="2" id="KW-0732">Signal</keyword>
<organism evidence="3 4">
    <name type="scientific">Steccherinum ochraceum</name>
    <dbReference type="NCBI Taxonomy" id="92696"/>
    <lineage>
        <taxon>Eukaryota</taxon>
        <taxon>Fungi</taxon>
        <taxon>Dikarya</taxon>
        <taxon>Basidiomycota</taxon>
        <taxon>Agaricomycotina</taxon>
        <taxon>Agaricomycetes</taxon>
        <taxon>Polyporales</taxon>
        <taxon>Steccherinaceae</taxon>
        <taxon>Steccherinum</taxon>
    </lineage>
</organism>
<evidence type="ECO:0000256" key="1">
    <source>
        <dbReference type="SAM" id="MobiDB-lite"/>
    </source>
</evidence>
<reference evidence="3 4" key="1">
    <citation type="submission" date="2018-11" db="EMBL/GenBank/DDBJ databases">
        <title>Genome assembly of Steccherinum ochraceum LE-BIN_3174, the white-rot fungus of the Steccherinaceae family (The Residual Polyporoid clade, Polyporales, Basidiomycota).</title>
        <authorList>
            <person name="Fedorova T.V."/>
            <person name="Glazunova O.A."/>
            <person name="Landesman E.O."/>
            <person name="Moiseenko K.V."/>
            <person name="Psurtseva N.V."/>
            <person name="Savinova O.S."/>
            <person name="Shakhova N.V."/>
            <person name="Tyazhelova T.V."/>
            <person name="Vasina D.V."/>
        </authorList>
    </citation>
    <scope>NUCLEOTIDE SEQUENCE [LARGE SCALE GENOMIC DNA]</scope>
    <source>
        <strain evidence="3 4">LE-BIN_3174</strain>
    </source>
</reference>
<evidence type="ECO:0000313" key="3">
    <source>
        <dbReference type="EMBL" id="TCD68352.1"/>
    </source>
</evidence>
<evidence type="ECO:0000313" key="4">
    <source>
        <dbReference type="Proteomes" id="UP000292702"/>
    </source>
</evidence>
<feature type="signal peptide" evidence="2">
    <location>
        <begin position="1"/>
        <end position="20"/>
    </location>
</feature>
<name>A0A4R0RMF4_9APHY</name>
<feature type="compositionally biased region" description="Pro residues" evidence="1">
    <location>
        <begin position="155"/>
        <end position="179"/>
    </location>
</feature>